<gene>
    <name evidence="16" type="ORF">CO124_00450</name>
    <name evidence="15" type="ORF">COS45_00575</name>
</gene>
<evidence type="ECO:0000256" key="4">
    <source>
        <dbReference type="ARBA" id="ARBA00022679"/>
    </source>
</evidence>
<dbReference type="SFLD" id="SFLDG01082">
    <property type="entry name" value="B12-binding_domain_containing"/>
    <property type="match status" value="1"/>
</dbReference>
<dbReference type="PANTHER" id="PTHR11918:SF45">
    <property type="entry name" value="THREONYLCARBAMOYLADENOSINE TRNA METHYLTHIOTRANSFERASE"/>
    <property type="match status" value="1"/>
</dbReference>
<dbReference type="Gene3D" id="3.80.30.20">
    <property type="entry name" value="tm_1862 like domain"/>
    <property type="match status" value="1"/>
</dbReference>
<comment type="catalytic activity">
    <reaction evidence="10 11">
        <text>N(6)-L-threonylcarbamoyladenosine(37) in tRNA + (sulfur carrier)-SH + AH2 + 2 S-adenosyl-L-methionine = 2-methylsulfanyl-N(6)-L-threonylcarbamoyladenosine(37) in tRNA + (sulfur carrier)-H + 5'-deoxyadenosine + L-methionine + A + S-adenosyl-L-homocysteine + 2 H(+)</text>
        <dbReference type="Rhea" id="RHEA:37075"/>
        <dbReference type="Rhea" id="RHEA-COMP:10163"/>
        <dbReference type="Rhea" id="RHEA-COMP:11092"/>
        <dbReference type="Rhea" id="RHEA-COMP:14737"/>
        <dbReference type="Rhea" id="RHEA-COMP:14739"/>
        <dbReference type="ChEBI" id="CHEBI:13193"/>
        <dbReference type="ChEBI" id="CHEBI:15378"/>
        <dbReference type="ChEBI" id="CHEBI:17319"/>
        <dbReference type="ChEBI" id="CHEBI:17499"/>
        <dbReference type="ChEBI" id="CHEBI:29917"/>
        <dbReference type="ChEBI" id="CHEBI:57844"/>
        <dbReference type="ChEBI" id="CHEBI:57856"/>
        <dbReference type="ChEBI" id="CHEBI:59789"/>
        <dbReference type="ChEBI" id="CHEBI:64428"/>
        <dbReference type="ChEBI" id="CHEBI:74418"/>
        <dbReference type="ChEBI" id="CHEBI:74420"/>
        <dbReference type="EC" id="2.8.4.5"/>
    </reaction>
</comment>
<reference evidence="16" key="2">
    <citation type="submission" date="2017-09" db="EMBL/GenBank/DDBJ databases">
        <title>Depth-based differentiation of microbial function through sediment-hosted aquifers and enrichment of novel symbionts in the deep terrestrial subsurface.</title>
        <authorList>
            <person name="Probst A.J."/>
            <person name="Ladd B."/>
            <person name="Jarett J.K."/>
            <person name="Geller-Mcgrath D.E."/>
            <person name="Sieber C.M."/>
            <person name="Emerson J.B."/>
            <person name="Anantharaman K."/>
            <person name="Thomas B.C."/>
            <person name="Malmstrom R."/>
            <person name="Stieglmeier M."/>
            <person name="Klingl A."/>
            <person name="Woyke T."/>
            <person name="Ryan C.M."/>
            <person name="Banfield J.F."/>
        </authorList>
    </citation>
    <scope>NUCLEOTIDE SEQUENCE [LARGE SCALE GENOMIC DNA]</scope>
    <source>
        <strain evidence="15">CG03_land_8_20_14_0_80_31_114</strain>
        <strain evidence="16">CG_4_9_14_3_um_filter_31_125</strain>
    </source>
</reference>
<evidence type="ECO:0000256" key="2">
    <source>
        <dbReference type="ARBA" id="ARBA00008616"/>
    </source>
</evidence>
<feature type="domain" description="TRAM" evidence="12">
    <location>
        <begin position="367"/>
        <end position="430"/>
    </location>
</feature>
<keyword evidence="6 11" id="KW-0819">tRNA processing</keyword>
<dbReference type="InterPro" id="IPR058240">
    <property type="entry name" value="rSAM_sf"/>
</dbReference>
<comment type="function">
    <text evidence="1 11">Catalyzes the methylthiolation of N6-threonylcarbamoyladenosine (t(6)A), leading to the formation of 2-methylthio-N6-threonylcarbamoyladenosine (ms(2)t(6)A) at position 37 in tRNAs that read codons beginning with adenine.</text>
</comment>
<dbReference type="PROSITE" id="PS50926">
    <property type="entry name" value="TRAM"/>
    <property type="match status" value="1"/>
</dbReference>
<proteinExistence type="inferred from homology"/>
<evidence type="ECO:0000259" key="12">
    <source>
        <dbReference type="PROSITE" id="PS50926"/>
    </source>
</evidence>
<sequence length="430" mass="49310">MTKIRSFFIKTYGCSHNISDSERMVSLFLNAGYNHANSEKSADLLIVNTCVVKIPTEQKILSYLREIEKLKKPIIVAGCMPQSNREKVSKELKNFSMIGTNTINKIVEVAEKALVGKRVVVISNEKEAYKSADFQNNPFVKIIPISSGCYESCTYCKTKFSRAHLKSRKIKDIVSEIKQFLKKGIYEFWLTSEDCGAYGQDLRVNILDLLKCVEKIKGNFKVRLGMANPKHIYLLRAQIADFFSHTQKFYKFLHIPVQSGNNNILKAMNRKYSVEEFSELIKILRLKNPDLTLSTDIICGFPGETNEQFLDSINLVKDLLFDVLNISRFWPMQGTLAAKMPNQINDIIKAKHSKLARTSFEKFALIRNKIWKNWTGKIFVDEKKARCVFVGRNYAYKPIVVYSKKNLLGKTINVKISEINPLFLKAQILN</sequence>
<evidence type="ECO:0000259" key="13">
    <source>
        <dbReference type="PROSITE" id="PS51449"/>
    </source>
</evidence>
<dbReference type="EC" id="2.8.4.5" evidence="11"/>
<comment type="cofactor">
    <cofactor evidence="11">
        <name>[4Fe-4S] cluster</name>
        <dbReference type="ChEBI" id="CHEBI:49883"/>
    </cofactor>
    <text evidence="11">Binds 1 or 2 [4Fe-4S] cluster. One cluster is coordinated with 3 cysteines and an exchangeable S-adenosyl-L-methionine.</text>
</comment>
<keyword evidence="7 11" id="KW-0479">Metal-binding</keyword>
<keyword evidence="9 11" id="KW-0411">Iron-sulfur</keyword>
<keyword evidence="3 11" id="KW-0004">4Fe-4S</keyword>
<dbReference type="NCBIfam" id="TIGR00089">
    <property type="entry name" value="MiaB/RimO family radical SAM methylthiotransferase"/>
    <property type="match status" value="1"/>
</dbReference>
<dbReference type="FunFam" id="3.40.50.12160:FF:000003">
    <property type="entry name" value="CDK5 regulatory subunit-associated protein 1"/>
    <property type="match status" value="1"/>
</dbReference>
<evidence type="ECO:0000313" key="17">
    <source>
        <dbReference type="Proteomes" id="UP000228888"/>
    </source>
</evidence>
<evidence type="ECO:0000256" key="10">
    <source>
        <dbReference type="ARBA" id="ARBA00051661"/>
    </source>
</evidence>
<dbReference type="SUPFAM" id="SSF102114">
    <property type="entry name" value="Radical SAM enzymes"/>
    <property type="match status" value="1"/>
</dbReference>
<evidence type="ECO:0000313" key="16">
    <source>
        <dbReference type="EMBL" id="PJB04320.1"/>
    </source>
</evidence>
<dbReference type="PANTHER" id="PTHR11918">
    <property type="entry name" value="RADICAL SAM PROTEINS"/>
    <property type="match status" value="1"/>
</dbReference>
<dbReference type="AlphaFoldDB" id="A0A2H9QSY5"/>
<evidence type="ECO:0000256" key="9">
    <source>
        <dbReference type="ARBA" id="ARBA00023014"/>
    </source>
</evidence>
<dbReference type="InterPro" id="IPR006638">
    <property type="entry name" value="Elp3/MiaA/NifB-like_rSAM"/>
</dbReference>
<evidence type="ECO:0000256" key="1">
    <source>
        <dbReference type="ARBA" id="ARBA00002399"/>
    </source>
</evidence>
<comment type="similarity">
    <text evidence="2 11">Belongs to the methylthiotransferase family. CDKAL1 subfamily.</text>
</comment>
<protein>
    <recommendedName>
        <fullName evidence="11">tRNA-t(6)A37 methylthiotransferase</fullName>
        <ecNumber evidence="11">2.8.4.5</ecNumber>
    </recommendedName>
</protein>
<dbReference type="SMART" id="SM00729">
    <property type="entry name" value="Elp3"/>
    <property type="match status" value="1"/>
</dbReference>
<accession>A0A2H9QSY5</accession>
<comment type="caution">
    <text evidence="16">The sequence shown here is derived from an EMBL/GenBank/DDBJ whole genome shotgun (WGS) entry which is preliminary data.</text>
</comment>
<dbReference type="PROSITE" id="PS51449">
    <property type="entry name" value="MTTASE_N"/>
    <property type="match status" value="1"/>
</dbReference>
<evidence type="ECO:0000256" key="5">
    <source>
        <dbReference type="ARBA" id="ARBA00022691"/>
    </source>
</evidence>
<dbReference type="InterPro" id="IPR013848">
    <property type="entry name" value="Methylthiotransferase_N"/>
</dbReference>
<dbReference type="Proteomes" id="UP000230713">
    <property type="component" value="Unassembled WGS sequence"/>
</dbReference>
<dbReference type="GO" id="GO:0046872">
    <property type="term" value="F:metal ion binding"/>
    <property type="evidence" value="ECO:0007669"/>
    <property type="project" value="UniProtKB-UniRule"/>
</dbReference>
<dbReference type="InterPro" id="IPR002792">
    <property type="entry name" value="TRAM_dom"/>
</dbReference>
<evidence type="ECO:0000256" key="6">
    <source>
        <dbReference type="ARBA" id="ARBA00022694"/>
    </source>
</evidence>
<dbReference type="PROSITE" id="PS51918">
    <property type="entry name" value="RADICAL_SAM"/>
    <property type="match status" value="1"/>
</dbReference>
<name>A0A2H9QSY5_HUBC1</name>
<evidence type="ECO:0000256" key="11">
    <source>
        <dbReference type="RuleBase" id="RU368081"/>
    </source>
</evidence>
<organism evidence="16 17">
    <name type="scientific">Huberarchaeum crystalense</name>
    <dbReference type="NCBI Taxonomy" id="2014257"/>
    <lineage>
        <taxon>Archaea</taxon>
        <taxon>Candidatus Huberarchaeota</taxon>
        <taxon>Candidatus Huberarchaeia</taxon>
        <taxon>Candidatus Huberarchaeales</taxon>
        <taxon>Candidatus Huberarchaeaceae</taxon>
        <taxon>Candidatus Huberarchaeum</taxon>
    </lineage>
</organism>
<dbReference type="NCBIfam" id="TIGR01578">
    <property type="entry name" value="MiaB-like-B"/>
    <property type="match status" value="1"/>
</dbReference>
<dbReference type="InterPro" id="IPR038135">
    <property type="entry name" value="Methylthiotransferase_N_sf"/>
</dbReference>
<dbReference type="SFLD" id="SFLDS00029">
    <property type="entry name" value="Radical_SAM"/>
    <property type="match status" value="1"/>
</dbReference>
<dbReference type="Gene3D" id="3.40.50.12160">
    <property type="entry name" value="Methylthiotransferase, N-terminal domain"/>
    <property type="match status" value="1"/>
</dbReference>
<evidence type="ECO:0000256" key="8">
    <source>
        <dbReference type="ARBA" id="ARBA00023004"/>
    </source>
</evidence>
<keyword evidence="8 11" id="KW-0408">Iron</keyword>
<dbReference type="FunFam" id="3.80.30.20:FF:000002">
    <property type="entry name" value="threonylcarbamoyladenosine tRNA methylthiotransferase isoform X2"/>
    <property type="match status" value="1"/>
</dbReference>
<dbReference type="InterPro" id="IPR006466">
    <property type="entry name" value="MiaB-like_arc_euk"/>
</dbReference>
<feature type="domain" description="Radical SAM core" evidence="14">
    <location>
        <begin position="135"/>
        <end position="373"/>
    </location>
</feature>
<accession>A0A2H9M2U7</accession>
<evidence type="ECO:0000259" key="14">
    <source>
        <dbReference type="PROSITE" id="PS51918"/>
    </source>
</evidence>
<keyword evidence="4 11" id="KW-0808">Transferase</keyword>
<evidence type="ECO:0000256" key="7">
    <source>
        <dbReference type="ARBA" id="ARBA00022723"/>
    </source>
</evidence>
<dbReference type="InterPro" id="IPR007197">
    <property type="entry name" value="rSAM"/>
</dbReference>
<evidence type="ECO:0000313" key="15">
    <source>
        <dbReference type="EMBL" id="PIV13871.1"/>
    </source>
</evidence>
<dbReference type="Pfam" id="PF04055">
    <property type="entry name" value="Radical_SAM"/>
    <property type="match status" value="1"/>
</dbReference>
<dbReference type="Pfam" id="PF00919">
    <property type="entry name" value="UPF0004"/>
    <property type="match status" value="1"/>
</dbReference>
<dbReference type="GO" id="GO:0035598">
    <property type="term" value="F:tRNA (N(6)-L-threonylcarbamoyladenosine(37)-C(2))-methylthiotransferase activity"/>
    <property type="evidence" value="ECO:0007669"/>
    <property type="project" value="UniProtKB-UniRule"/>
</dbReference>
<feature type="domain" description="MTTase N-terminal" evidence="13">
    <location>
        <begin position="5"/>
        <end position="115"/>
    </location>
</feature>
<keyword evidence="5 11" id="KW-0949">S-adenosyl-L-methionine</keyword>
<evidence type="ECO:0000256" key="3">
    <source>
        <dbReference type="ARBA" id="ARBA00022485"/>
    </source>
</evidence>
<dbReference type="EMBL" id="PFUW01000010">
    <property type="protein sequence ID" value="PJB04320.1"/>
    <property type="molecule type" value="Genomic_DNA"/>
</dbReference>
<reference evidence="17 18" key="1">
    <citation type="submission" date="2017-09" db="EMBL/GenBank/DDBJ databases">
        <title>Depth-based differentiation of microbial function through sediment-hosted aquifers and enrichment of novel symbionts in the deep terrestrial subsurface.</title>
        <authorList>
            <person name="Probst A.J."/>
            <person name="Ladd B."/>
            <person name="Jarett J.K."/>
            <person name="Geller-Mcgrath D.E."/>
            <person name="Sieber C.M.K."/>
            <person name="Emerson J.B."/>
            <person name="Anantharaman K."/>
            <person name="Thomas B.C."/>
            <person name="Malmstrom R."/>
            <person name="Stieglmeier M."/>
            <person name="Klingl A."/>
            <person name="Woyke T."/>
            <person name="Ryan C.M."/>
            <person name="Banfield J.F."/>
        </authorList>
    </citation>
    <scope>NUCLEOTIDE SEQUENCE [LARGE SCALE GENOMIC DNA]</scope>
</reference>
<dbReference type="GO" id="GO:0051539">
    <property type="term" value="F:4 iron, 4 sulfur cluster binding"/>
    <property type="evidence" value="ECO:0007669"/>
    <property type="project" value="UniProtKB-UniRule"/>
</dbReference>
<dbReference type="InterPro" id="IPR023404">
    <property type="entry name" value="rSAM_horseshoe"/>
</dbReference>
<dbReference type="InterPro" id="IPR005839">
    <property type="entry name" value="Methylthiotransferase"/>
</dbReference>
<evidence type="ECO:0000313" key="18">
    <source>
        <dbReference type="Proteomes" id="UP000230713"/>
    </source>
</evidence>
<dbReference type="Proteomes" id="UP000228888">
    <property type="component" value="Unassembled WGS sequence"/>
</dbReference>
<dbReference type="EMBL" id="PEUT01000011">
    <property type="protein sequence ID" value="PIV13871.1"/>
    <property type="molecule type" value="Genomic_DNA"/>
</dbReference>